<sequence>MRGFLRRLGDGALTLAAARGVVCIVLVALSFFFDVSVLMFKTGPMEPTIRTGAVAIAHEIPAEDIEVGDVVSVTRPGQLPVTHRVLSVSEPDTDAPSGARTIEMKGDANEAPDPAPYVVTEVDRVVFDIPYLARVVAALGNPSVLAAITLAAAALVTWAFWTKDEREDSEDDHEDAGDPGADDAEVVRTEGQAGVDAERGGASEGARAARAVLVVALGTGTALAAAVGGSGAEPVHAAQLGPDSAPEHHTTHFRGDHLHLMTIADPGAIDRMAVEDAEFWQVGVWADSDEVVGTVDTSLVASGHSDMGLDVTVRGCTEPWEHETCAGTEVSVRQPGHVVNGSAVPLLDGIPTDEERWFLFEVHIPRHVGPDAGDALALRVVAEGLGEYVTGGPTTPTPTVPVPTSSMPPVHSHPGDGEPGAPDPAATVSPGAGGDHPDGGRGPAEGTASAAGELPYTGAEALRVLGPALGAIGVGLLLAFLAGVRRRR</sequence>
<reference evidence="9 10" key="1">
    <citation type="journal article" date="2019" name="Int. J. Syst. Evol. Microbiol.">
        <title>The Global Catalogue of Microorganisms (GCM) 10K type strain sequencing project: providing services to taxonomists for standard genome sequencing and annotation.</title>
        <authorList>
            <consortium name="The Broad Institute Genomics Platform"/>
            <consortium name="The Broad Institute Genome Sequencing Center for Infectious Disease"/>
            <person name="Wu L."/>
            <person name="Ma J."/>
        </authorList>
    </citation>
    <scope>NUCLEOTIDE SEQUENCE [LARGE SCALE GENOMIC DNA]</scope>
    <source>
        <strain evidence="9 10">JCM 14546</strain>
    </source>
</reference>
<feature type="transmembrane region" description="Helical" evidence="7">
    <location>
        <begin position="12"/>
        <end position="40"/>
    </location>
</feature>
<evidence type="ECO:0000313" key="10">
    <source>
        <dbReference type="Proteomes" id="UP001500755"/>
    </source>
</evidence>
<accession>A0ABN2TH89</accession>
<keyword evidence="7" id="KW-0812">Transmembrane</keyword>
<feature type="transmembrane region" description="Helical" evidence="7">
    <location>
        <begin position="464"/>
        <end position="484"/>
    </location>
</feature>
<keyword evidence="4" id="KW-0572">Peptidoglycan-anchor</keyword>
<organism evidence="9 10">
    <name type="scientific">Brevibacterium samyangense</name>
    <dbReference type="NCBI Taxonomy" id="366888"/>
    <lineage>
        <taxon>Bacteria</taxon>
        <taxon>Bacillati</taxon>
        <taxon>Actinomycetota</taxon>
        <taxon>Actinomycetes</taxon>
        <taxon>Micrococcales</taxon>
        <taxon>Brevibacteriaceae</taxon>
        <taxon>Brevibacterium</taxon>
    </lineage>
</organism>
<evidence type="ECO:0000256" key="5">
    <source>
        <dbReference type="NCBIfam" id="TIGR02228"/>
    </source>
</evidence>
<dbReference type="Proteomes" id="UP001500755">
    <property type="component" value="Unassembled WGS sequence"/>
</dbReference>
<keyword evidence="7" id="KW-0472">Membrane</keyword>
<dbReference type="EMBL" id="BAAANO010000018">
    <property type="protein sequence ID" value="GAA2009411.1"/>
    <property type="molecule type" value="Genomic_DNA"/>
</dbReference>
<dbReference type="CDD" id="cd06462">
    <property type="entry name" value="Peptidase_S24_S26"/>
    <property type="match status" value="1"/>
</dbReference>
<feature type="compositionally biased region" description="Low complexity" evidence="6">
    <location>
        <begin position="402"/>
        <end position="412"/>
    </location>
</feature>
<feature type="region of interest" description="Disordered" evidence="6">
    <location>
        <begin position="387"/>
        <end position="450"/>
    </location>
</feature>
<comment type="caution">
    <text evidence="9">The sequence shown here is derived from an EMBL/GenBank/DDBJ whole genome shotgun (WGS) entry which is preliminary data.</text>
</comment>
<feature type="region of interest" description="Disordered" evidence="6">
    <location>
        <begin position="166"/>
        <end position="202"/>
    </location>
</feature>
<name>A0ABN2TH89_9MICO</name>
<dbReference type="NCBIfam" id="TIGR02228">
    <property type="entry name" value="sigpep_I_arch"/>
    <property type="match status" value="1"/>
</dbReference>
<dbReference type="RefSeq" id="WP_344309323.1">
    <property type="nucleotide sequence ID" value="NZ_BAAANO010000018.1"/>
</dbReference>
<evidence type="ECO:0000256" key="1">
    <source>
        <dbReference type="ARBA" id="ARBA00022512"/>
    </source>
</evidence>
<evidence type="ECO:0000259" key="8">
    <source>
        <dbReference type="PROSITE" id="PS50847"/>
    </source>
</evidence>
<keyword evidence="10" id="KW-1185">Reference proteome</keyword>
<evidence type="ECO:0000313" key="9">
    <source>
        <dbReference type="EMBL" id="GAA2009411.1"/>
    </source>
</evidence>
<gene>
    <name evidence="9" type="ORF">GCM10009755_20200</name>
</gene>
<proteinExistence type="predicted"/>
<keyword evidence="1" id="KW-0134">Cell wall</keyword>
<evidence type="ECO:0000256" key="4">
    <source>
        <dbReference type="ARBA" id="ARBA00023088"/>
    </source>
</evidence>
<protein>
    <recommendedName>
        <fullName evidence="5">Signal peptidase I</fullName>
        <ecNumber evidence="5">3.4.21.89</ecNumber>
    </recommendedName>
</protein>
<dbReference type="EC" id="3.4.21.89" evidence="5"/>
<feature type="domain" description="Gram-positive cocci surface proteins LPxTG" evidence="8">
    <location>
        <begin position="454"/>
        <end position="488"/>
    </location>
</feature>
<evidence type="ECO:0000256" key="2">
    <source>
        <dbReference type="ARBA" id="ARBA00022525"/>
    </source>
</evidence>
<feature type="compositionally biased region" description="Acidic residues" evidence="6">
    <location>
        <begin position="167"/>
        <end position="184"/>
    </location>
</feature>
<keyword evidence="2" id="KW-0964">Secreted</keyword>
<dbReference type="InterPro" id="IPR019931">
    <property type="entry name" value="LPXTG_anchor"/>
</dbReference>
<keyword evidence="3" id="KW-0732">Signal</keyword>
<evidence type="ECO:0000256" key="7">
    <source>
        <dbReference type="SAM" id="Phobius"/>
    </source>
</evidence>
<evidence type="ECO:0000256" key="3">
    <source>
        <dbReference type="ARBA" id="ARBA00022729"/>
    </source>
</evidence>
<evidence type="ECO:0000256" key="6">
    <source>
        <dbReference type="SAM" id="MobiDB-lite"/>
    </source>
</evidence>
<dbReference type="PROSITE" id="PS50847">
    <property type="entry name" value="GRAM_POS_ANCHORING"/>
    <property type="match status" value="1"/>
</dbReference>
<dbReference type="InterPro" id="IPR001733">
    <property type="entry name" value="Peptidase_S26B"/>
</dbReference>
<keyword evidence="7" id="KW-1133">Transmembrane helix</keyword>